<evidence type="ECO:0000313" key="2">
    <source>
        <dbReference type="Proteomes" id="UP000317484"/>
    </source>
</evidence>
<name>A0A521DY92_9ACTN</name>
<reference evidence="1 2" key="1">
    <citation type="submission" date="2017-05" db="EMBL/GenBank/DDBJ databases">
        <authorList>
            <person name="Varghese N."/>
            <person name="Submissions S."/>
        </authorList>
    </citation>
    <scope>NUCLEOTIDE SEQUENCE [LARGE SCALE GENOMIC DNA]</scope>
    <source>
        <strain evidence="1 2">DSM 46834</strain>
    </source>
</reference>
<protein>
    <submittedName>
        <fullName evidence="1">Uncharacterized protein</fullName>
    </submittedName>
</protein>
<gene>
    <name evidence="1" type="ORF">SAMN06273567_10418</name>
</gene>
<sequence length="156" mass="17307">MKIASAYKRPGRYKEVKRAYAWGIPDMRNSLGTFDLEITGDGSGGKVYTVTDRYSFPYMENDKWQRGRHGFQVSFFGSLPALAQRSTNAALAALGTWQNPGGFSEKFEVKKLTGDWTLLIPQQFLADSGVDFAVHSTFRVSGEGNVEQDGEGLSHE</sequence>
<keyword evidence="2" id="KW-1185">Reference proteome</keyword>
<accession>A0A521DY92</accession>
<dbReference type="AlphaFoldDB" id="A0A521DY92"/>
<organism evidence="1 2">
    <name type="scientific">Geodermatophilus aquaeductus</name>
    <dbReference type="NCBI Taxonomy" id="1564161"/>
    <lineage>
        <taxon>Bacteria</taxon>
        <taxon>Bacillati</taxon>
        <taxon>Actinomycetota</taxon>
        <taxon>Actinomycetes</taxon>
        <taxon>Geodermatophilales</taxon>
        <taxon>Geodermatophilaceae</taxon>
        <taxon>Geodermatophilus</taxon>
    </lineage>
</organism>
<dbReference type="EMBL" id="FXTJ01000004">
    <property type="protein sequence ID" value="SMO76683.1"/>
    <property type="molecule type" value="Genomic_DNA"/>
</dbReference>
<dbReference type="Proteomes" id="UP000317484">
    <property type="component" value="Unassembled WGS sequence"/>
</dbReference>
<proteinExistence type="predicted"/>
<evidence type="ECO:0000313" key="1">
    <source>
        <dbReference type="EMBL" id="SMO76683.1"/>
    </source>
</evidence>